<evidence type="ECO:0000256" key="1">
    <source>
        <dbReference type="SAM" id="Phobius"/>
    </source>
</evidence>
<protein>
    <submittedName>
        <fullName evidence="2">Uncharacterized protein</fullName>
    </submittedName>
</protein>
<accession>A0A2M7ASN2</accession>
<dbReference type="AlphaFoldDB" id="A0A2M7ASN2"/>
<reference evidence="3" key="1">
    <citation type="submission" date="2017-09" db="EMBL/GenBank/DDBJ databases">
        <title>Depth-based differentiation of microbial function through sediment-hosted aquifers and enrichment of novel symbionts in the deep terrestrial subsurface.</title>
        <authorList>
            <person name="Probst A.J."/>
            <person name="Ladd B."/>
            <person name="Jarett J.K."/>
            <person name="Geller-Mcgrath D.E."/>
            <person name="Sieber C.M.K."/>
            <person name="Emerson J.B."/>
            <person name="Anantharaman K."/>
            <person name="Thomas B.C."/>
            <person name="Malmstrom R."/>
            <person name="Stieglmeier M."/>
            <person name="Klingl A."/>
            <person name="Woyke T."/>
            <person name="Ryan C.M."/>
            <person name="Banfield J.F."/>
        </authorList>
    </citation>
    <scope>NUCLEOTIDE SEQUENCE [LARGE SCALE GENOMIC DNA]</scope>
</reference>
<proteinExistence type="predicted"/>
<feature type="transmembrane region" description="Helical" evidence="1">
    <location>
        <begin position="35"/>
        <end position="54"/>
    </location>
</feature>
<sequence>MLSKEDLKKKKGESSQQLDFVESVTTANNIKKKRLSIFIFLFLTVGVSLVFLLYNKFKNQQLFIKLPQINIKISDIIPKPNPIAHIISVDPNSWQVCLFDLSTSKKVFDHHCPLTSIPVSLPSTPSTILKSSLPNGLEIKENIITQNNSIDFSAVITSPIRRLLLVIKIFGSSPLSGSQKLIPEVAQALYWRFSTP</sequence>
<organism evidence="2 3">
    <name type="scientific">Candidatus Shapirobacteria bacterium CG06_land_8_20_14_3_00_40_12</name>
    <dbReference type="NCBI Taxonomy" id="1974881"/>
    <lineage>
        <taxon>Bacteria</taxon>
        <taxon>Candidatus Shapironibacteriota</taxon>
    </lineage>
</organism>
<comment type="caution">
    <text evidence="2">The sequence shown here is derived from an EMBL/GenBank/DDBJ whole genome shotgun (WGS) entry which is preliminary data.</text>
</comment>
<name>A0A2M7ASN2_9BACT</name>
<evidence type="ECO:0000313" key="2">
    <source>
        <dbReference type="EMBL" id="PIU73628.1"/>
    </source>
</evidence>
<evidence type="ECO:0000313" key="3">
    <source>
        <dbReference type="Proteomes" id="UP000231407"/>
    </source>
</evidence>
<dbReference type="Proteomes" id="UP000231407">
    <property type="component" value="Unassembled WGS sequence"/>
</dbReference>
<keyword evidence="1" id="KW-1133">Transmembrane helix</keyword>
<dbReference type="EMBL" id="PEWA01000016">
    <property type="protein sequence ID" value="PIU73628.1"/>
    <property type="molecule type" value="Genomic_DNA"/>
</dbReference>
<keyword evidence="1" id="KW-0812">Transmembrane</keyword>
<gene>
    <name evidence="2" type="ORF">COS78_01400</name>
</gene>
<keyword evidence="1" id="KW-0472">Membrane</keyword>